<evidence type="ECO:0000256" key="4">
    <source>
        <dbReference type="ARBA" id="ARBA00022692"/>
    </source>
</evidence>
<keyword evidence="6 7" id="KW-0472">Membrane</keyword>
<dbReference type="SUPFAM" id="SSF161098">
    <property type="entry name" value="MetI-like"/>
    <property type="match status" value="1"/>
</dbReference>
<feature type="transmembrane region" description="Helical" evidence="7">
    <location>
        <begin position="141"/>
        <end position="160"/>
    </location>
</feature>
<evidence type="ECO:0000256" key="6">
    <source>
        <dbReference type="ARBA" id="ARBA00023136"/>
    </source>
</evidence>
<sequence length="275" mass="30846">MKTNPVLRGVNFLLKFLVVALMLSPFYLAFCYAFKPKEEITTSGLSFPTHLYLDNFKNAFERTNFLVPLSNTLLVTVLSTAVLTVACSMAAYAIARRKSRIYQVFGALLMLTILVPFHAYMLPLYMRLQSWGLINTLTGFSIAKIGAQVGFSVIIIKGFVKTIPIEIEEATYIDGGGVFRNFFSVVLPLMKPIIMTSVIINALDVWNEYVIGVVVLQKPDKYILSLLQYTFFGQYFVNLGQAFAIFTISMIPILVLYFIFQRFIISGIVMGGVKG</sequence>
<reference evidence="9 10" key="1">
    <citation type="submission" date="2019-03" db="EMBL/GenBank/DDBJ databases">
        <title>Genomic Encyclopedia of Type Strains, Phase IV (KMG-IV): sequencing the most valuable type-strain genomes for metagenomic binning, comparative biology and taxonomic classification.</title>
        <authorList>
            <person name="Goeker M."/>
        </authorList>
    </citation>
    <scope>NUCLEOTIDE SEQUENCE [LARGE SCALE GENOMIC DNA]</scope>
    <source>
        <strain evidence="9 10">DSM 100433</strain>
    </source>
</reference>
<dbReference type="PROSITE" id="PS50928">
    <property type="entry name" value="ABC_TM1"/>
    <property type="match status" value="1"/>
</dbReference>
<gene>
    <name evidence="9" type="ORF">EDD78_103236</name>
</gene>
<feature type="transmembrane region" description="Helical" evidence="7">
    <location>
        <begin position="73"/>
        <end position="94"/>
    </location>
</feature>
<dbReference type="GO" id="GO:0055085">
    <property type="term" value="P:transmembrane transport"/>
    <property type="evidence" value="ECO:0007669"/>
    <property type="project" value="InterPro"/>
</dbReference>
<accession>A0A9X8Y8N0</accession>
<dbReference type="PANTHER" id="PTHR43744">
    <property type="entry name" value="ABC TRANSPORTER PERMEASE PROTEIN MG189-RELATED-RELATED"/>
    <property type="match status" value="1"/>
</dbReference>
<protein>
    <submittedName>
        <fullName evidence="9">Raffinose/stachyose/melibiose transport system permease protein</fullName>
    </submittedName>
</protein>
<evidence type="ECO:0000256" key="2">
    <source>
        <dbReference type="ARBA" id="ARBA00022448"/>
    </source>
</evidence>
<feature type="transmembrane region" description="Helical" evidence="7">
    <location>
        <begin position="12"/>
        <end position="35"/>
    </location>
</feature>
<evidence type="ECO:0000256" key="1">
    <source>
        <dbReference type="ARBA" id="ARBA00004651"/>
    </source>
</evidence>
<dbReference type="RefSeq" id="WP_079699037.1">
    <property type="nucleotide sequence ID" value="NZ_SLUK01000003.1"/>
</dbReference>
<keyword evidence="5 7" id="KW-1133">Transmembrane helix</keyword>
<evidence type="ECO:0000256" key="5">
    <source>
        <dbReference type="ARBA" id="ARBA00022989"/>
    </source>
</evidence>
<dbReference type="GO" id="GO:0005886">
    <property type="term" value="C:plasma membrane"/>
    <property type="evidence" value="ECO:0007669"/>
    <property type="project" value="UniProtKB-SubCell"/>
</dbReference>
<evidence type="ECO:0000256" key="7">
    <source>
        <dbReference type="RuleBase" id="RU363032"/>
    </source>
</evidence>
<feature type="domain" description="ABC transmembrane type-1" evidence="8">
    <location>
        <begin position="69"/>
        <end position="260"/>
    </location>
</feature>
<dbReference type="PANTHER" id="PTHR43744:SF8">
    <property type="entry name" value="SN-GLYCEROL-3-PHOSPHATE TRANSPORT SYSTEM PERMEASE PROTEIN UGPE"/>
    <property type="match status" value="1"/>
</dbReference>
<feature type="transmembrane region" description="Helical" evidence="7">
    <location>
        <begin position="181"/>
        <end position="203"/>
    </location>
</feature>
<comment type="subcellular location">
    <subcellularLocation>
        <location evidence="1 7">Cell membrane</location>
        <topology evidence="1 7">Multi-pass membrane protein</topology>
    </subcellularLocation>
</comment>
<keyword evidence="4 7" id="KW-0812">Transmembrane</keyword>
<evidence type="ECO:0000313" key="10">
    <source>
        <dbReference type="Proteomes" id="UP000294682"/>
    </source>
</evidence>
<dbReference type="OrthoDB" id="9794684at2"/>
<evidence type="ECO:0000313" key="9">
    <source>
        <dbReference type="EMBL" id="TCL44198.1"/>
    </source>
</evidence>
<evidence type="ECO:0000256" key="3">
    <source>
        <dbReference type="ARBA" id="ARBA00022475"/>
    </source>
</evidence>
<dbReference type="Pfam" id="PF00528">
    <property type="entry name" value="BPD_transp_1"/>
    <property type="match status" value="1"/>
</dbReference>
<organism evidence="9 10">
    <name type="scientific">Harryflintia acetispora</name>
    <dbReference type="NCBI Taxonomy" id="1849041"/>
    <lineage>
        <taxon>Bacteria</taxon>
        <taxon>Bacillati</taxon>
        <taxon>Bacillota</taxon>
        <taxon>Clostridia</taxon>
        <taxon>Eubacteriales</taxon>
        <taxon>Oscillospiraceae</taxon>
        <taxon>Harryflintia</taxon>
    </lineage>
</organism>
<keyword evidence="3" id="KW-1003">Cell membrane</keyword>
<dbReference type="InterPro" id="IPR000515">
    <property type="entry name" value="MetI-like"/>
</dbReference>
<comment type="similarity">
    <text evidence="7">Belongs to the binding-protein-dependent transport system permease family.</text>
</comment>
<feature type="transmembrane region" description="Helical" evidence="7">
    <location>
        <begin position="101"/>
        <end position="121"/>
    </location>
</feature>
<keyword evidence="10" id="KW-1185">Reference proteome</keyword>
<dbReference type="AlphaFoldDB" id="A0A9X8Y8N0"/>
<comment type="caution">
    <text evidence="9">The sequence shown here is derived from an EMBL/GenBank/DDBJ whole genome shotgun (WGS) entry which is preliminary data.</text>
</comment>
<dbReference type="EMBL" id="SLUK01000003">
    <property type="protein sequence ID" value="TCL44198.1"/>
    <property type="molecule type" value="Genomic_DNA"/>
</dbReference>
<proteinExistence type="inferred from homology"/>
<dbReference type="Proteomes" id="UP000294682">
    <property type="component" value="Unassembled WGS sequence"/>
</dbReference>
<evidence type="ECO:0000259" key="8">
    <source>
        <dbReference type="PROSITE" id="PS50928"/>
    </source>
</evidence>
<dbReference type="InterPro" id="IPR035906">
    <property type="entry name" value="MetI-like_sf"/>
</dbReference>
<feature type="transmembrane region" description="Helical" evidence="7">
    <location>
        <begin position="235"/>
        <end position="260"/>
    </location>
</feature>
<keyword evidence="2 7" id="KW-0813">Transport</keyword>
<dbReference type="CDD" id="cd06261">
    <property type="entry name" value="TM_PBP2"/>
    <property type="match status" value="1"/>
</dbReference>
<name>A0A9X8Y8N0_9FIRM</name>
<dbReference type="Gene3D" id="1.10.3720.10">
    <property type="entry name" value="MetI-like"/>
    <property type="match status" value="1"/>
</dbReference>